<organism evidence="1">
    <name type="scientific">marine sediment metagenome</name>
    <dbReference type="NCBI Taxonomy" id="412755"/>
    <lineage>
        <taxon>unclassified sequences</taxon>
        <taxon>metagenomes</taxon>
        <taxon>ecological metagenomes</taxon>
    </lineage>
</organism>
<dbReference type="SUPFAM" id="SSF51905">
    <property type="entry name" value="FAD/NAD(P)-binding domain"/>
    <property type="match status" value="1"/>
</dbReference>
<feature type="non-terminal residue" evidence="1">
    <location>
        <position position="246"/>
    </location>
</feature>
<comment type="caution">
    <text evidence="1">The sequence shown here is derived from an EMBL/GenBank/DDBJ whole genome shotgun (WGS) entry which is preliminary data.</text>
</comment>
<sequence length="246" mass="27295">VCCMYATKEAIIAKEHEPDLECTIFYMDMRAYGKGFDAYFERAKELGVRYVRCRPSHVEEVATTQNLRIHYEAEDGTHQIEEFDMTVLSVGLRPPEDAQQLAKTFGIELDGFGFAETAATSPILTSHDGVYVCGPFAEPKDIPETVMEASAAAASAMSLLAESRGTQITEREYPPEKDVSGQPPRIGVFVCHCGKNIGGVVDVPSVAEYARTLPDVVYAEDNLYTCSSDTQERIRQIIEEHDLNRV</sequence>
<dbReference type="InterPro" id="IPR036188">
    <property type="entry name" value="FAD/NAD-bd_sf"/>
</dbReference>
<reference evidence="1" key="1">
    <citation type="journal article" date="2014" name="Front. Microbiol.">
        <title>High frequency of phylogenetically diverse reductive dehalogenase-homologous genes in deep subseafloor sedimentary metagenomes.</title>
        <authorList>
            <person name="Kawai M."/>
            <person name="Futagami T."/>
            <person name="Toyoda A."/>
            <person name="Takaki Y."/>
            <person name="Nishi S."/>
            <person name="Hori S."/>
            <person name="Arai W."/>
            <person name="Tsubouchi T."/>
            <person name="Morono Y."/>
            <person name="Uchiyama I."/>
            <person name="Ito T."/>
            <person name="Fujiyama A."/>
            <person name="Inagaki F."/>
            <person name="Takami H."/>
        </authorList>
    </citation>
    <scope>NUCLEOTIDE SEQUENCE</scope>
    <source>
        <strain evidence="1">Expedition CK06-06</strain>
    </source>
</reference>
<name>X0WCQ5_9ZZZZ</name>
<dbReference type="AlphaFoldDB" id="X0WCQ5"/>
<evidence type="ECO:0000313" key="1">
    <source>
        <dbReference type="EMBL" id="GAG28749.1"/>
    </source>
</evidence>
<feature type="non-terminal residue" evidence="1">
    <location>
        <position position="1"/>
    </location>
</feature>
<dbReference type="Gene3D" id="3.50.50.60">
    <property type="entry name" value="FAD/NAD(P)-binding domain"/>
    <property type="match status" value="1"/>
</dbReference>
<gene>
    <name evidence="1" type="ORF">S01H1_69710</name>
</gene>
<protein>
    <submittedName>
        <fullName evidence="1">Uncharacterized protein</fullName>
    </submittedName>
</protein>
<proteinExistence type="predicted"/>
<accession>X0WCQ5</accession>
<dbReference type="EMBL" id="BARS01046302">
    <property type="protein sequence ID" value="GAG28749.1"/>
    <property type="molecule type" value="Genomic_DNA"/>
</dbReference>